<dbReference type="GO" id="GO:0031179">
    <property type="term" value="P:peptide modification"/>
    <property type="evidence" value="ECO:0007669"/>
    <property type="project" value="InterPro"/>
</dbReference>
<dbReference type="Proteomes" id="UP000095256">
    <property type="component" value="Unassembled WGS sequence"/>
</dbReference>
<keyword evidence="1" id="KW-0479">Metal-binding</keyword>
<dbReference type="Pfam" id="PF13575">
    <property type="entry name" value="DUF4135"/>
    <property type="match status" value="1"/>
</dbReference>
<feature type="domain" description="Lantibiotic biosynthesis protein dehydration" evidence="2">
    <location>
        <begin position="95"/>
        <end position="459"/>
    </location>
</feature>
<protein>
    <recommendedName>
        <fullName evidence="2">Lantibiotic biosynthesis protein dehydration domain-containing protein</fullName>
    </recommendedName>
</protein>
<evidence type="ECO:0000259" key="2">
    <source>
        <dbReference type="Pfam" id="PF13575"/>
    </source>
</evidence>
<dbReference type="SUPFAM" id="SSF158745">
    <property type="entry name" value="LanC-like"/>
    <property type="match status" value="1"/>
</dbReference>
<evidence type="ECO:0000313" key="3">
    <source>
        <dbReference type="EMBL" id="OEH82760.1"/>
    </source>
</evidence>
<dbReference type="InterPro" id="IPR025410">
    <property type="entry name" value="Lant_dehyd"/>
</dbReference>
<sequence>MKETILFPNFFKPFYEMLKEEMQTNISKNGDIEFLSVYDNLYQELFSLSYLTLIYELNNFRENDLLVGETSEERYEYFEKMIGKPFFLEYMEKKYPALITLMNSKLNHIIKCVKQIANAFYRDQVILEKNFGIPFRHIKDMQIGAGDSHENGQTVAILTGDFGKIVYKPTSLKNDIILNELIDQVNPILTVKLKKVKVLSRDNYGWQEYIEHAPCSSQKEMKSFYHRLGSYLSLFYVLNASDYHNENIIAAGEYPIIIDTETLITTGVDTSIENRSIYNLLHDNVLRSGLLPVQTQDSYLDIDMSGLSGGDMKSSKFEVYDIQNKGTDQMTVKKVLLESKIDKTHMPFIPGKETDVIKYIELFSAGFRETMEALTSKKESLKIWLNSKRFENTSYRQVLRPTYVYGKILDTGIYPTYLIDSIQRKKLFERVICQEDREGNQRERDEVAVLLEGNVPAYECYYNSTDLYRGDVAIQKNYFSESPKKVIERKIESLSEKTIHFQMRLIDCSILTILNDLSIPDEKIQSIKNKYSGLKASFEATYKKILDYEIVLPNKKIKDIVQVRASGVKYILGGSNFSLYEGGGMIWSIYCYGLEIDDRDIQNTAICLLEKAEINYKSKGSSDCSAYSDVLGAVYLYYNFFKSTGNEEYFYRYRKYLNIFKKEIDSCLDWDYLTGISGAIHLLSNIYKEQQDDCLKEIILLGVEKLEYLLMKETPDSMGIAHGSTGVAVAFADIFEITKKDQYMEKSFQLLLNEGDVEAIENKSWCYGLSGILLAYANILNRAGQRFKQYGLINERFHIFLAEFMKLPSRNNLCLCHGSSGELETLNELLSKYSDLLLEKEFKSIIEKITERTKILPEINGNSLGIPLDLPLDTFMLGASGVAYTQLRLVNPSFPSLVMLDVIGSKELREDITDLTIKKSEVKCR</sequence>
<keyword evidence="4" id="KW-1185">Reference proteome</keyword>
<dbReference type="SMART" id="SM01260">
    <property type="entry name" value="LANC_like"/>
    <property type="match status" value="1"/>
</dbReference>
<feature type="binding site" evidence="1">
    <location>
        <position position="816"/>
    </location>
    <ligand>
        <name>Zn(2+)</name>
        <dbReference type="ChEBI" id="CHEBI:29105"/>
    </ligand>
</feature>
<dbReference type="NCBIfam" id="TIGR03897">
    <property type="entry name" value="lanti_2_LanM"/>
    <property type="match status" value="1"/>
</dbReference>
<dbReference type="OrthoDB" id="9148343at2"/>
<gene>
    <name evidence="3" type="ORF">BCR26_12015</name>
</gene>
<dbReference type="Pfam" id="PF05147">
    <property type="entry name" value="LANC_like"/>
    <property type="match status" value="1"/>
</dbReference>
<evidence type="ECO:0000313" key="4">
    <source>
        <dbReference type="Proteomes" id="UP000095256"/>
    </source>
</evidence>
<proteinExistence type="predicted"/>
<organism evidence="3 4">
    <name type="scientific">Enterococcus rivorum</name>
    <dbReference type="NCBI Taxonomy" id="762845"/>
    <lineage>
        <taxon>Bacteria</taxon>
        <taxon>Bacillati</taxon>
        <taxon>Bacillota</taxon>
        <taxon>Bacilli</taxon>
        <taxon>Lactobacillales</taxon>
        <taxon>Enterococcaceae</taxon>
        <taxon>Enterococcus</taxon>
    </lineage>
</organism>
<dbReference type="RefSeq" id="WP_069698291.1">
    <property type="nucleotide sequence ID" value="NZ_JAGGMA010000023.1"/>
</dbReference>
<feature type="binding site" evidence="1">
    <location>
        <position position="817"/>
    </location>
    <ligand>
        <name>Zn(2+)</name>
        <dbReference type="ChEBI" id="CHEBI:29105"/>
    </ligand>
</feature>
<accession>A0A1E5KXY0</accession>
<dbReference type="STRING" id="762845.BCR26_12015"/>
<dbReference type="EMBL" id="MIEK01000016">
    <property type="protein sequence ID" value="OEH82760.1"/>
    <property type="molecule type" value="Genomic_DNA"/>
</dbReference>
<dbReference type="InterPro" id="IPR007822">
    <property type="entry name" value="LANC-like"/>
</dbReference>
<feature type="binding site" evidence="1">
    <location>
        <position position="766"/>
    </location>
    <ligand>
        <name>Zn(2+)</name>
        <dbReference type="ChEBI" id="CHEBI:29105"/>
    </ligand>
</feature>
<reference evidence="3 4" key="1">
    <citation type="submission" date="2016-09" db="EMBL/GenBank/DDBJ databases">
        <authorList>
            <person name="Capua I."/>
            <person name="De Benedictis P."/>
            <person name="Joannis T."/>
            <person name="Lombin L.H."/>
            <person name="Cattoli G."/>
        </authorList>
    </citation>
    <scope>NUCLEOTIDE SEQUENCE [LARGE SCALE GENOMIC DNA]</scope>
    <source>
        <strain evidence="3 4">LMG 25899</strain>
    </source>
</reference>
<comment type="caution">
    <text evidence="3">The sequence shown here is derived from an EMBL/GenBank/DDBJ whole genome shotgun (WGS) entry which is preliminary data.</text>
</comment>
<dbReference type="InterPro" id="IPR017146">
    <property type="entry name" value="Lanti_2_LanM"/>
</dbReference>
<evidence type="ECO:0000256" key="1">
    <source>
        <dbReference type="PIRSR" id="PIRSR607822-1"/>
    </source>
</evidence>
<keyword evidence="1" id="KW-0862">Zinc</keyword>
<dbReference type="Gene3D" id="1.50.10.20">
    <property type="match status" value="1"/>
</dbReference>
<dbReference type="GO" id="GO:0046872">
    <property type="term" value="F:metal ion binding"/>
    <property type="evidence" value="ECO:0007669"/>
    <property type="project" value="UniProtKB-KW"/>
</dbReference>
<dbReference type="PIRSF" id="PIRSF037228">
    <property type="entry name" value="Lant_mod_RumM"/>
    <property type="match status" value="1"/>
</dbReference>
<dbReference type="AlphaFoldDB" id="A0A1E5KXY0"/>
<name>A0A1E5KXY0_9ENTE</name>
<dbReference type="CDD" id="cd04792">
    <property type="entry name" value="LanM-like"/>
    <property type="match status" value="1"/>
</dbReference>